<accession>A0A284SCE0</accession>
<dbReference type="OrthoDB" id="3058553at2759"/>
<proteinExistence type="predicted"/>
<protein>
    <submittedName>
        <fullName evidence="1">Uncharacterized protein</fullName>
    </submittedName>
</protein>
<evidence type="ECO:0000313" key="1">
    <source>
        <dbReference type="EMBL" id="SJL18667.1"/>
    </source>
</evidence>
<organism evidence="1 2">
    <name type="scientific">Armillaria ostoyae</name>
    <name type="common">Armillaria root rot fungus</name>
    <dbReference type="NCBI Taxonomy" id="47428"/>
    <lineage>
        <taxon>Eukaryota</taxon>
        <taxon>Fungi</taxon>
        <taxon>Dikarya</taxon>
        <taxon>Basidiomycota</taxon>
        <taxon>Agaricomycotina</taxon>
        <taxon>Agaricomycetes</taxon>
        <taxon>Agaricomycetidae</taxon>
        <taxon>Agaricales</taxon>
        <taxon>Marasmiineae</taxon>
        <taxon>Physalacriaceae</taxon>
        <taxon>Armillaria</taxon>
    </lineage>
</organism>
<dbReference type="EMBL" id="FUEG01000065">
    <property type="protein sequence ID" value="SJL18667.1"/>
    <property type="molecule type" value="Genomic_DNA"/>
</dbReference>
<evidence type="ECO:0000313" key="2">
    <source>
        <dbReference type="Proteomes" id="UP000219338"/>
    </source>
</evidence>
<name>A0A284SCE0_ARMOS</name>
<dbReference type="AlphaFoldDB" id="A0A284SCE0"/>
<keyword evidence="2" id="KW-1185">Reference proteome</keyword>
<dbReference type="Proteomes" id="UP000219338">
    <property type="component" value="Unassembled WGS sequence"/>
</dbReference>
<reference evidence="2" key="1">
    <citation type="journal article" date="2017" name="Nat. Ecol. Evol.">
        <title>Genome expansion and lineage-specific genetic innovations in the forest pathogenic fungi Armillaria.</title>
        <authorList>
            <person name="Sipos G."/>
            <person name="Prasanna A.N."/>
            <person name="Walter M.C."/>
            <person name="O'Connor E."/>
            <person name="Balint B."/>
            <person name="Krizsan K."/>
            <person name="Kiss B."/>
            <person name="Hess J."/>
            <person name="Varga T."/>
            <person name="Slot J."/>
            <person name="Riley R."/>
            <person name="Boka B."/>
            <person name="Rigling D."/>
            <person name="Barry K."/>
            <person name="Lee J."/>
            <person name="Mihaltcheva S."/>
            <person name="LaButti K."/>
            <person name="Lipzen A."/>
            <person name="Waldron R."/>
            <person name="Moloney N.M."/>
            <person name="Sperisen C."/>
            <person name="Kredics L."/>
            <person name="Vagvoelgyi C."/>
            <person name="Patrignani A."/>
            <person name="Fitzpatrick D."/>
            <person name="Nagy I."/>
            <person name="Doyle S."/>
            <person name="Anderson J.B."/>
            <person name="Grigoriev I.V."/>
            <person name="Gueldener U."/>
            <person name="Muensterkoetter M."/>
            <person name="Nagy L.G."/>
        </authorList>
    </citation>
    <scope>NUCLEOTIDE SEQUENCE [LARGE SCALE GENOMIC DNA]</scope>
    <source>
        <strain evidence="2">C18/9</strain>
    </source>
</reference>
<gene>
    <name evidence="1" type="ORF">ARMOST_22264</name>
</gene>
<sequence length="260" mass="29675">MLQSKNFDRLHIIELQWDWFKSKASTSRKQKKVNARDITPDIGAKGGHDTEMDEGETRYWKTKSKSDDQAHANLTAKIKQDIIQGWLTAFMTGNVTARHKHITRTKNHYERYIKFCEERGIKEKAQAPDGWGLNDTQKQSSIADFTVRFMVDCNLAFRVIERLSFQRLIMYLRPKSTPSDIPHWTMIADNVARKTETLDQIKEDPVPAVLTAVCTLSREDYWFLSDAGWTGPTNITKSFADVKPSFTCEAPTNAPSIGSG</sequence>